<dbReference type="InterPro" id="IPR052359">
    <property type="entry name" value="HTH-type_reg/antitoxin"/>
</dbReference>
<gene>
    <name evidence="5" type="ORF">DPV98_10160</name>
</gene>
<evidence type="ECO:0000313" key="6">
    <source>
        <dbReference type="Proteomes" id="UP000253999"/>
    </source>
</evidence>
<sequence length="121" mass="13753">MDNLSQKIEQATKDWNIEAIVKAVIVDDPDMAEHAEDFRETLVQMKNGDYKNWRTTQIPVSPIVETRQKANLSQPKFAEKLGISVNTLRSWEQGLRKPSGAAKTLLDLLSRKPELINELHA</sequence>
<dbReference type="AlphaFoldDB" id="A0A369Z4V4"/>
<dbReference type="PANTHER" id="PTHR36511">
    <property type="entry name" value="MERR FAMILY BACTERIAL REGULATORY PROTEIN"/>
    <property type="match status" value="1"/>
</dbReference>
<evidence type="ECO:0000256" key="1">
    <source>
        <dbReference type="ARBA" id="ARBA00023015"/>
    </source>
</evidence>
<dbReference type="InterPro" id="IPR032758">
    <property type="entry name" value="MqsA/HigA-2"/>
</dbReference>
<dbReference type="GO" id="GO:0003677">
    <property type="term" value="F:DNA binding"/>
    <property type="evidence" value="ECO:0007669"/>
    <property type="project" value="UniProtKB-KW"/>
</dbReference>
<name>A0A369Z4V4_HAEPH</name>
<protein>
    <submittedName>
        <fullName evidence="5">Helix-turn-helix domain-containing protein</fullName>
    </submittedName>
</protein>
<dbReference type="SUPFAM" id="SSF47413">
    <property type="entry name" value="lambda repressor-like DNA-binding domains"/>
    <property type="match status" value="1"/>
</dbReference>
<dbReference type="PROSITE" id="PS50943">
    <property type="entry name" value="HTH_CROC1"/>
    <property type="match status" value="1"/>
</dbReference>
<dbReference type="InterPro" id="IPR010982">
    <property type="entry name" value="Lambda_DNA-bd_dom_sf"/>
</dbReference>
<keyword evidence="3" id="KW-0804">Transcription</keyword>
<evidence type="ECO:0000313" key="5">
    <source>
        <dbReference type="EMBL" id="RDF00149.1"/>
    </source>
</evidence>
<dbReference type="RefSeq" id="WP_111313636.1">
    <property type="nucleotide sequence ID" value="NZ_CAUPAH010000035.1"/>
</dbReference>
<evidence type="ECO:0000256" key="2">
    <source>
        <dbReference type="ARBA" id="ARBA00023125"/>
    </source>
</evidence>
<dbReference type="InterPro" id="IPR001387">
    <property type="entry name" value="Cro/C1-type_HTH"/>
</dbReference>
<dbReference type="Proteomes" id="UP000253999">
    <property type="component" value="Unassembled WGS sequence"/>
</dbReference>
<keyword evidence="1" id="KW-0805">Transcription regulation</keyword>
<evidence type="ECO:0000259" key="4">
    <source>
        <dbReference type="PROSITE" id="PS50943"/>
    </source>
</evidence>
<keyword evidence="2" id="KW-0238">DNA-binding</keyword>
<feature type="domain" description="HTH cro/C1-type" evidence="4">
    <location>
        <begin position="63"/>
        <end position="116"/>
    </location>
</feature>
<proteinExistence type="predicted"/>
<dbReference type="EMBL" id="QEQD01000012">
    <property type="protein sequence ID" value="RDF00149.1"/>
    <property type="molecule type" value="Genomic_DNA"/>
</dbReference>
<comment type="caution">
    <text evidence="5">The sequence shown here is derived from an EMBL/GenBank/DDBJ whole genome shotgun (WGS) entry which is preliminary data.</text>
</comment>
<dbReference type="PANTHER" id="PTHR36511:SF4">
    <property type="entry name" value="ANTITOXIN MQSA"/>
    <property type="match status" value="1"/>
</dbReference>
<reference evidence="5 6" key="1">
    <citation type="submission" date="2018-05" db="EMBL/GenBank/DDBJ databases">
        <title>Draft Genome Sequences for a Diverse set of 7 Haemophilus Species.</title>
        <authorList>
            <person name="Nichols M."/>
            <person name="Topaz N."/>
            <person name="Wang X."/>
            <person name="Wang X."/>
            <person name="Boxrud D."/>
        </authorList>
    </citation>
    <scope>NUCLEOTIDE SEQUENCE [LARGE SCALE GENOMIC DNA]</scope>
    <source>
        <strain evidence="5 6">C2010039593</strain>
    </source>
</reference>
<evidence type="ECO:0000256" key="3">
    <source>
        <dbReference type="ARBA" id="ARBA00023163"/>
    </source>
</evidence>
<accession>A0A369Z4V4</accession>
<organism evidence="5 6">
    <name type="scientific">Haemophilus parahaemolyticus</name>
    <dbReference type="NCBI Taxonomy" id="735"/>
    <lineage>
        <taxon>Bacteria</taxon>
        <taxon>Pseudomonadati</taxon>
        <taxon>Pseudomonadota</taxon>
        <taxon>Gammaproteobacteria</taxon>
        <taxon>Pasteurellales</taxon>
        <taxon>Pasteurellaceae</taxon>
        <taxon>Haemophilus</taxon>
    </lineage>
</organism>
<dbReference type="SMART" id="SM00530">
    <property type="entry name" value="HTH_XRE"/>
    <property type="match status" value="1"/>
</dbReference>
<dbReference type="CDD" id="cd00093">
    <property type="entry name" value="HTH_XRE"/>
    <property type="match status" value="1"/>
</dbReference>
<dbReference type="Pfam" id="PF15731">
    <property type="entry name" value="MqsA_antitoxin"/>
    <property type="match status" value="1"/>
</dbReference>
<dbReference type="Gene3D" id="1.10.260.40">
    <property type="entry name" value="lambda repressor-like DNA-binding domains"/>
    <property type="match status" value="1"/>
</dbReference>